<evidence type="ECO:0000256" key="10">
    <source>
        <dbReference type="ARBA" id="ARBA00023180"/>
    </source>
</evidence>
<dbReference type="EMBL" id="CACRXK020008716">
    <property type="protein sequence ID" value="CAB4015437.1"/>
    <property type="molecule type" value="Genomic_DNA"/>
</dbReference>
<dbReference type="GO" id="GO:0006031">
    <property type="term" value="P:chitin biosynthetic process"/>
    <property type="evidence" value="ECO:0007669"/>
    <property type="project" value="TreeGrafter"/>
</dbReference>
<keyword evidence="5" id="KW-0808">Transferase</keyword>
<dbReference type="SUPFAM" id="SSF53448">
    <property type="entry name" value="Nucleotide-diphospho-sugar transferases"/>
    <property type="match status" value="1"/>
</dbReference>
<evidence type="ECO:0000256" key="5">
    <source>
        <dbReference type="ARBA" id="ARBA00022679"/>
    </source>
</evidence>
<dbReference type="InterPro" id="IPR029044">
    <property type="entry name" value="Nucleotide-diphossugar_trans"/>
</dbReference>
<dbReference type="InterPro" id="IPR004835">
    <property type="entry name" value="Chitin_synth"/>
</dbReference>
<evidence type="ECO:0000256" key="3">
    <source>
        <dbReference type="ARBA" id="ARBA00022475"/>
    </source>
</evidence>
<evidence type="ECO:0000256" key="2">
    <source>
        <dbReference type="ARBA" id="ARBA00012543"/>
    </source>
</evidence>
<protein>
    <recommendedName>
        <fullName evidence="2">chitin synthase</fullName>
        <ecNumber evidence="2">2.4.1.16</ecNumber>
    </recommendedName>
</protein>
<dbReference type="OrthoDB" id="370884at2759"/>
<evidence type="ECO:0000313" key="13">
    <source>
        <dbReference type="EMBL" id="CAB4015437.1"/>
    </source>
</evidence>
<dbReference type="Pfam" id="PF03142">
    <property type="entry name" value="Chitin_synth_2"/>
    <property type="match status" value="1"/>
</dbReference>
<evidence type="ECO:0000256" key="12">
    <source>
        <dbReference type="ARBA" id="ARBA00048014"/>
    </source>
</evidence>
<dbReference type="GO" id="GO:0005886">
    <property type="term" value="C:plasma membrane"/>
    <property type="evidence" value="ECO:0007669"/>
    <property type="project" value="UniProtKB-SubCell"/>
</dbReference>
<evidence type="ECO:0000256" key="8">
    <source>
        <dbReference type="ARBA" id="ARBA00023054"/>
    </source>
</evidence>
<name>A0A7D9EPV0_PARCT</name>
<dbReference type="GO" id="GO:0004100">
    <property type="term" value="F:chitin synthase activity"/>
    <property type="evidence" value="ECO:0007669"/>
    <property type="project" value="UniProtKB-EC"/>
</dbReference>
<keyword evidence="9" id="KW-0472">Membrane</keyword>
<evidence type="ECO:0000256" key="9">
    <source>
        <dbReference type="ARBA" id="ARBA00023136"/>
    </source>
</evidence>
<accession>A0A7D9EPV0</accession>
<evidence type="ECO:0000256" key="1">
    <source>
        <dbReference type="ARBA" id="ARBA00004651"/>
    </source>
</evidence>
<dbReference type="AlphaFoldDB" id="A0A7D9EPV0"/>
<evidence type="ECO:0000256" key="6">
    <source>
        <dbReference type="ARBA" id="ARBA00022692"/>
    </source>
</evidence>
<reference evidence="13" key="1">
    <citation type="submission" date="2020-04" db="EMBL/GenBank/DDBJ databases">
        <authorList>
            <person name="Alioto T."/>
            <person name="Alioto T."/>
            <person name="Gomez Garrido J."/>
        </authorList>
    </citation>
    <scope>NUCLEOTIDE SEQUENCE</scope>
    <source>
        <strain evidence="13">A484AB</strain>
    </source>
</reference>
<dbReference type="Proteomes" id="UP001152795">
    <property type="component" value="Unassembled WGS sequence"/>
</dbReference>
<evidence type="ECO:0000256" key="4">
    <source>
        <dbReference type="ARBA" id="ARBA00022676"/>
    </source>
</evidence>
<evidence type="ECO:0000313" key="14">
    <source>
        <dbReference type="Proteomes" id="UP001152795"/>
    </source>
</evidence>
<dbReference type="FunFam" id="3.90.550.10:FF:000139">
    <property type="entry name" value="Chitin synthase 8"/>
    <property type="match status" value="1"/>
</dbReference>
<keyword evidence="10" id="KW-0325">Glycoprotein</keyword>
<keyword evidence="14" id="KW-1185">Reference proteome</keyword>
<comment type="catalytic activity">
    <reaction evidence="12">
        <text>[(1-&gt;4)-N-acetyl-beta-D-glucosaminyl](n) + UDP-N-acetyl-alpha-D-glucosamine = [(1-&gt;4)-N-acetyl-beta-D-glucosaminyl](n+1) + UDP + H(+)</text>
        <dbReference type="Rhea" id="RHEA:16637"/>
        <dbReference type="Rhea" id="RHEA-COMP:9593"/>
        <dbReference type="Rhea" id="RHEA-COMP:9595"/>
        <dbReference type="ChEBI" id="CHEBI:15378"/>
        <dbReference type="ChEBI" id="CHEBI:17029"/>
        <dbReference type="ChEBI" id="CHEBI:57705"/>
        <dbReference type="ChEBI" id="CHEBI:58223"/>
        <dbReference type="EC" id="2.4.1.16"/>
    </reaction>
</comment>
<keyword evidence="4" id="KW-0328">Glycosyltransferase</keyword>
<evidence type="ECO:0000256" key="11">
    <source>
        <dbReference type="ARBA" id="ARBA00046329"/>
    </source>
</evidence>
<dbReference type="EC" id="2.4.1.16" evidence="2"/>
<keyword evidence="6" id="KW-0812">Transmembrane</keyword>
<comment type="similarity">
    <text evidence="11">Belongs to the chitin synthase family. Class IV subfamily.</text>
</comment>
<feature type="non-terminal residue" evidence="13">
    <location>
        <position position="1"/>
    </location>
</feature>
<keyword evidence="8" id="KW-0175">Coiled coil</keyword>
<evidence type="ECO:0000256" key="7">
    <source>
        <dbReference type="ARBA" id="ARBA00022989"/>
    </source>
</evidence>
<sequence length="224" mass="25865">MQVKNKKRWSQVMYMSYVLDFKIKQMGVLEEDTYILTTDADVRFDADSVEALLDRLIRDPNVGAVCGRTHPLGHGPLVWYQMFDYAIGHWFQKVANHVLGSVLCCPGCFSVYRAKALRDVLGLYSTTADHAVDFLTKDMGEDRWLCTLMVQAGWRLEYCAAAENFTYCPDNFDEFYKQRRRWIPSTLANLALLISEYDMTCKNNDSMSFMFILYQASNVFSTLI</sequence>
<proteinExistence type="inferred from homology"/>
<dbReference type="PANTHER" id="PTHR22914:SF41">
    <property type="entry name" value="CHITIN SYNTHASE 7"/>
    <property type="match status" value="1"/>
</dbReference>
<comment type="caution">
    <text evidence="13">The sequence shown here is derived from an EMBL/GenBank/DDBJ whole genome shotgun (WGS) entry which is preliminary data.</text>
</comment>
<keyword evidence="3" id="KW-1003">Cell membrane</keyword>
<keyword evidence="7" id="KW-1133">Transmembrane helix</keyword>
<comment type="subcellular location">
    <subcellularLocation>
        <location evidence="1">Cell membrane</location>
        <topology evidence="1">Multi-pass membrane protein</topology>
    </subcellularLocation>
</comment>
<dbReference type="PANTHER" id="PTHR22914">
    <property type="entry name" value="CHITIN SYNTHASE"/>
    <property type="match status" value="1"/>
</dbReference>
<organism evidence="13 14">
    <name type="scientific">Paramuricea clavata</name>
    <name type="common">Red gorgonian</name>
    <name type="synonym">Violescent sea-whip</name>
    <dbReference type="NCBI Taxonomy" id="317549"/>
    <lineage>
        <taxon>Eukaryota</taxon>
        <taxon>Metazoa</taxon>
        <taxon>Cnidaria</taxon>
        <taxon>Anthozoa</taxon>
        <taxon>Octocorallia</taxon>
        <taxon>Malacalcyonacea</taxon>
        <taxon>Plexauridae</taxon>
        <taxon>Paramuricea</taxon>
    </lineage>
</organism>
<dbReference type="Gene3D" id="3.90.550.10">
    <property type="entry name" value="Spore Coat Polysaccharide Biosynthesis Protein SpsA, Chain A"/>
    <property type="match status" value="1"/>
</dbReference>
<gene>
    <name evidence="13" type="ORF">PACLA_8A004519</name>
</gene>